<keyword evidence="8 12" id="KW-0630">Potassium</keyword>
<evidence type="ECO:0000256" key="4">
    <source>
        <dbReference type="ARBA" id="ARBA00022475"/>
    </source>
</evidence>
<comment type="similarity">
    <text evidence="2 12">Belongs to the HAK/KUP transporter (TC 2.A.72) family.</text>
</comment>
<keyword evidence="9 12" id="KW-1133">Transmembrane helix</keyword>
<keyword evidence="10 12" id="KW-0406">Ion transport</keyword>
<dbReference type="InterPro" id="IPR053952">
    <property type="entry name" value="K_trans_C"/>
</dbReference>
<keyword evidence="5 12" id="KW-0633">Potassium transport</keyword>
<dbReference type="Proteomes" id="UP000249061">
    <property type="component" value="Unassembled WGS sequence"/>
</dbReference>
<feature type="region of interest" description="Disordered" evidence="13">
    <location>
        <begin position="1"/>
        <end position="32"/>
    </location>
</feature>
<evidence type="ECO:0000256" key="3">
    <source>
        <dbReference type="ARBA" id="ARBA00022448"/>
    </source>
</evidence>
<feature type="transmembrane region" description="Helical" evidence="12">
    <location>
        <begin position="244"/>
        <end position="266"/>
    </location>
</feature>
<feature type="domain" description="K+ potassium transporter integral membrane" evidence="14">
    <location>
        <begin position="39"/>
        <end position="494"/>
    </location>
</feature>
<dbReference type="PANTHER" id="PTHR30540:SF79">
    <property type="entry name" value="LOW AFFINITY POTASSIUM TRANSPORT SYSTEM PROTEIN KUP"/>
    <property type="match status" value="1"/>
</dbReference>
<feature type="transmembrane region" description="Helical" evidence="12">
    <location>
        <begin position="202"/>
        <end position="224"/>
    </location>
</feature>
<evidence type="ECO:0000256" key="5">
    <source>
        <dbReference type="ARBA" id="ARBA00022538"/>
    </source>
</evidence>
<protein>
    <recommendedName>
        <fullName evidence="12">Probable potassium transport system protein Kup</fullName>
    </recommendedName>
</protein>
<comment type="catalytic activity">
    <reaction evidence="12">
        <text>K(+)(in) + H(+)(in) = K(+)(out) + H(+)(out)</text>
        <dbReference type="Rhea" id="RHEA:28490"/>
        <dbReference type="ChEBI" id="CHEBI:15378"/>
        <dbReference type="ChEBI" id="CHEBI:29103"/>
    </reaction>
</comment>
<dbReference type="GO" id="GO:0015293">
    <property type="term" value="F:symporter activity"/>
    <property type="evidence" value="ECO:0007669"/>
    <property type="project" value="UniProtKB-UniRule"/>
</dbReference>
<dbReference type="InterPro" id="IPR003855">
    <property type="entry name" value="K+_transporter"/>
</dbReference>
<evidence type="ECO:0000313" key="16">
    <source>
        <dbReference type="EMBL" id="PZR04445.1"/>
    </source>
</evidence>
<evidence type="ECO:0000256" key="9">
    <source>
        <dbReference type="ARBA" id="ARBA00022989"/>
    </source>
</evidence>
<dbReference type="InterPro" id="IPR023051">
    <property type="entry name" value="Kup"/>
</dbReference>
<evidence type="ECO:0000256" key="6">
    <source>
        <dbReference type="ARBA" id="ARBA00022692"/>
    </source>
</evidence>
<keyword evidence="4 12" id="KW-1003">Cell membrane</keyword>
<keyword evidence="11 12" id="KW-0472">Membrane</keyword>
<feature type="transmembrane region" description="Helical" evidence="12">
    <location>
        <begin position="455"/>
        <end position="472"/>
    </location>
</feature>
<dbReference type="InterPro" id="IPR053951">
    <property type="entry name" value="K_trans_N"/>
</dbReference>
<feature type="transmembrane region" description="Helical" evidence="12">
    <location>
        <begin position="317"/>
        <end position="343"/>
    </location>
</feature>
<evidence type="ECO:0000259" key="14">
    <source>
        <dbReference type="Pfam" id="PF02705"/>
    </source>
</evidence>
<keyword evidence="7 12" id="KW-0769">Symport</keyword>
<gene>
    <name evidence="16" type="primary">trkD</name>
    <name evidence="12" type="synonym">kup</name>
    <name evidence="16" type="ORF">DI536_34190</name>
</gene>
<feature type="transmembrane region" description="Helical" evidence="12">
    <location>
        <begin position="374"/>
        <end position="390"/>
    </location>
</feature>
<dbReference type="EMBL" id="QFQP01000058">
    <property type="protein sequence ID" value="PZR04445.1"/>
    <property type="molecule type" value="Genomic_DNA"/>
</dbReference>
<sequence>MSDGKSAEGAAAGQSKEPDPGSPAPAHHGHSKGSLAALTVGALGIVFGDIGTSPLYTMAECFAKDAKGAVKHHALEVTDANVMGLLSLIFWALMLVVTVKYIQFIMRADNKGEGGMFSMLALVPQTVSARVRAFLVLSALFGSALLYGDGIITPAISVLSAVEGLGVATHAMDRFVVPITLVIIFGLFLIQKRGTDMIGKAFGPVMITWFVVLGVLGVISIVSRPEVLKAIDPRYAIALFQADAHRAFLVLGGVVLCITGGEALYADMGHFGTRPIRLSWYAVVMPSLLLNYFGQGAALLNEGWVEKPFWALVPPMFLYPMVVLSTAAAIIASQAMISGAFSLTRQAVQLGFMPRVTIVHTSAVNEGQIYIPEVNNLMMVACLALVLAFRESSALAAAYGIAVTGTMTITSILFAVVMYRRWKWNLAPVILVTTLFLAFDLPFLAANAVKFFDGGWFPIAIGVCLFALMTTWKTGRAELARRFNKSLMPLTALLEDLESTKPHRVRGTAVFMAGNPDGTPPVMLHHLKHNQVLHRQVVLLSILPQEYPHVPREEQIEVEDLGQGFFRVMWKTGFMETPNVPNILLRAREHGLVCEPSTTSYFLGRETLLTNGKAPMMVWRKLLFAFVSRNALSATSYFGLPPGRVVELGMQVDL</sequence>
<evidence type="ECO:0000256" key="11">
    <source>
        <dbReference type="ARBA" id="ARBA00023136"/>
    </source>
</evidence>
<comment type="function">
    <text evidence="12">Transport of potassium into the cell. Likely operates as a K(+):H(+) symporter.</text>
</comment>
<reference evidence="16 17" key="1">
    <citation type="submission" date="2017-08" db="EMBL/GenBank/DDBJ databases">
        <title>Infants hospitalized years apart are colonized by the same room-sourced microbial strains.</title>
        <authorList>
            <person name="Brooks B."/>
            <person name="Olm M.R."/>
            <person name="Firek B.A."/>
            <person name="Baker R."/>
            <person name="Thomas B.C."/>
            <person name="Morowitz M.J."/>
            <person name="Banfield J.F."/>
        </authorList>
    </citation>
    <scope>NUCLEOTIDE SEQUENCE [LARGE SCALE GENOMIC DNA]</scope>
    <source>
        <strain evidence="16">S2_003_000_R2_14</strain>
    </source>
</reference>
<feature type="transmembrane region" description="Helical" evidence="12">
    <location>
        <begin position="82"/>
        <end position="102"/>
    </location>
</feature>
<feature type="transmembrane region" description="Helical" evidence="12">
    <location>
        <begin position="134"/>
        <end position="159"/>
    </location>
</feature>
<dbReference type="GO" id="GO:0015079">
    <property type="term" value="F:potassium ion transmembrane transporter activity"/>
    <property type="evidence" value="ECO:0007669"/>
    <property type="project" value="UniProtKB-UniRule"/>
</dbReference>
<feature type="transmembrane region" description="Helical" evidence="12">
    <location>
        <begin position="396"/>
        <end position="419"/>
    </location>
</feature>
<name>A0A2W5SYP6_9BACT</name>
<dbReference type="GO" id="GO:0005886">
    <property type="term" value="C:plasma membrane"/>
    <property type="evidence" value="ECO:0007669"/>
    <property type="project" value="UniProtKB-SubCell"/>
</dbReference>
<feature type="domain" description="K+ potassium transporter C-terminal" evidence="15">
    <location>
        <begin position="507"/>
        <end position="654"/>
    </location>
</feature>
<dbReference type="Pfam" id="PF02705">
    <property type="entry name" value="K_trans"/>
    <property type="match status" value="1"/>
</dbReference>
<feature type="transmembrane region" description="Helical" evidence="12">
    <location>
        <begin position="278"/>
        <end position="297"/>
    </location>
</feature>
<evidence type="ECO:0000259" key="15">
    <source>
        <dbReference type="Pfam" id="PF22776"/>
    </source>
</evidence>
<organism evidence="16 17">
    <name type="scientific">Archangium gephyra</name>
    <dbReference type="NCBI Taxonomy" id="48"/>
    <lineage>
        <taxon>Bacteria</taxon>
        <taxon>Pseudomonadati</taxon>
        <taxon>Myxococcota</taxon>
        <taxon>Myxococcia</taxon>
        <taxon>Myxococcales</taxon>
        <taxon>Cystobacterineae</taxon>
        <taxon>Archangiaceae</taxon>
        <taxon>Archangium</taxon>
    </lineage>
</organism>
<keyword evidence="3 12" id="KW-0813">Transport</keyword>
<evidence type="ECO:0000256" key="2">
    <source>
        <dbReference type="ARBA" id="ARBA00007019"/>
    </source>
</evidence>
<feature type="transmembrane region" description="Helical" evidence="12">
    <location>
        <begin position="426"/>
        <end position="449"/>
    </location>
</feature>
<keyword evidence="6 12" id="KW-0812">Transmembrane</keyword>
<dbReference type="Pfam" id="PF22776">
    <property type="entry name" value="K_trans_C"/>
    <property type="match status" value="1"/>
</dbReference>
<evidence type="ECO:0000256" key="1">
    <source>
        <dbReference type="ARBA" id="ARBA00004141"/>
    </source>
</evidence>
<proteinExistence type="inferred from homology"/>
<dbReference type="HAMAP" id="MF_01522">
    <property type="entry name" value="Kup"/>
    <property type="match status" value="1"/>
</dbReference>
<evidence type="ECO:0000256" key="12">
    <source>
        <dbReference type="HAMAP-Rule" id="MF_01522"/>
    </source>
</evidence>
<evidence type="ECO:0000313" key="17">
    <source>
        <dbReference type="Proteomes" id="UP000249061"/>
    </source>
</evidence>
<evidence type="ECO:0000256" key="10">
    <source>
        <dbReference type="ARBA" id="ARBA00023065"/>
    </source>
</evidence>
<comment type="subcellular location">
    <subcellularLocation>
        <location evidence="12">Cell membrane</location>
        <topology evidence="12">Multi-pass membrane protein</topology>
    </subcellularLocation>
    <subcellularLocation>
        <location evidence="1">Membrane</location>
        <topology evidence="1">Multi-pass membrane protein</topology>
    </subcellularLocation>
</comment>
<evidence type="ECO:0000256" key="13">
    <source>
        <dbReference type="SAM" id="MobiDB-lite"/>
    </source>
</evidence>
<feature type="transmembrane region" description="Helical" evidence="12">
    <location>
        <begin position="171"/>
        <end position="190"/>
    </location>
</feature>
<dbReference type="AlphaFoldDB" id="A0A2W5SYP6"/>
<comment type="caution">
    <text evidence="16">The sequence shown here is derived from an EMBL/GenBank/DDBJ whole genome shotgun (WGS) entry which is preliminary data.</text>
</comment>
<evidence type="ECO:0000256" key="8">
    <source>
        <dbReference type="ARBA" id="ARBA00022958"/>
    </source>
</evidence>
<evidence type="ECO:0000256" key="7">
    <source>
        <dbReference type="ARBA" id="ARBA00022847"/>
    </source>
</evidence>
<dbReference type="PANTHER" id="PTHR30540">
    <property type="entry name" value="OSMOTIC STRESS POTASSIUM TRANSPORTER"/>
    <property type="match status" value="1"/>
</dbReference>
<accession>A0A2W5SYP6</accession>